<reference evidence="2" key="2">
    <citation type="submission" date="2021-04" db="EMBL/GenBank/DDBJ databases">
        <authorList>
            <person name="Gilroy R."/>
        </authorList>
    </citation>
    <scope>NUCLEOTIDE SEQUENCE</scope>
    <source>
        <strain evidence="2">ChiGjej4B4-7305</strain>
    </source>
</reference>
<dbReference type="GO" id="GO:0006506">
    <property type="term" value="P:GPI anchor biosynthetic process"/>
    <property type="evidence" value="ECO:0007669"/>
    <property type="project" value="TreeGrafter"/>
</dbReference>
<comment type="caution">
    <text evidence="2">The sequence shown here is derived from an EMBL/GenBank/DDBJ whole genome shotgun (WGS) entry which is preliminary data.</text>
</comment>
<feature type="domain" description="Endonuclease/exonuclease/phosphatase" evidence="1">
    <location>
        <begin position="5"/>
        <end position="236"/>
    </location>
</feature>
<keyword evidence="2" id="KW-0540">Nuclease</keyword>
<dbReference type="GO" id="GO:0004519">
    <property type="term" value="F:endonuclease activity"/>
    <property type="evidence" value="ECO:0007669"/>
    <property type="project" value="UniProtKB-KW"/>
</dbReference>
<accession>A0A9D2J4H2</accession>
<dbReference type="AlphaFoldDB" id="A0A9D2J4H2"/>
<evidence type="ECO:0000259" key="1">
    <source>
        <dbReference type="Pfam" id="PF03372"/>
    </source>
</evidence>
<dbReference type="InterPro" id="IPR036691">
    <property type="entry name" value="Endo/exonu/phosph_ase_sf"/>
</dbReference>
<keyword evidence="2" id="KW-0255">Endonuclease</keyword>
<protein>
    <submittedName>
        <fullName evidence="2">Endonuclease/exonuclease/phosphatase family protein</fullName>
    </submittedName>
</protein>
<dbReference type="PANTHER" id="PTHR14859:SF1">
    <property type="entry name" value="PGAP2-INTERACTING PROTEIN"/>
    <property type="match status" value="1"/>
</dbReference>
<organism evidence="2 3">
    <name type="scientific">Candidatus Ruania gallistercoris</name>
    <dbReference type="NCBI Taxonomy" id="2838746"/>
    <lineage>
        <taxon>Bacteria</taxon>
        <taxon>Bacillati</taxon>
        <taxon>Actinomycetota</taxon>
        <taxon>Actinomycetes</taxon>
        <taxon>Micrococcales</taxon>
        <taxon>Ruaniaceae</taxon>
        <taxon>Ruania</taxon>
    </lineage>
</organism>
<evidence type="ECO:0000313" key="3">
    <source>
        <dbReference type="Proteomes" id="UP000824037"/>
    </source>
</evidence>
<dbReference type="EMBL" id="DXBY01000182">
    <property type="protein sequence ID" value="HIZ36263.1"/>
    <property type="molecule type" value="Genomic_DNA"/>
</dbReference>
<dbReference type="Proteomes" id="UP000824037">
    <property type="component" value="Unassembled WGS sequence"/>
</dbReference>
<gene>
    <name evidence="2" type="ORF">H9815_10835</name>
</gene>
<dbReference type="Gene3D" id="3.60.10.10">
    <property type="entry name" value="Endonuclease/exonuclease/phosphatase"/>
    <property type="match status" value="1"/>
</dbReference>
<keyword evidence="2" id="KW-0378">Hydrolase</keyword>
<evidence type="ECO:0000313" key="2">
    <source>
        <dbReference type="EMBL" id="HIZ36263.1"/>
    </source>
</evidence>
<dbReference type="SUPFAM" id="SSF56219">
    <property type="entry name" value="DNase I-like"/>
    <property type="match status" value="1"/>
</dbReference>
<dbReference type="PANTHER" id="PTHR14859">
    <property type="entry name" value="CALCOFLUOR WHITE HYPERSENSITIVE PROTEIN PRECURSOR"/>
    <property type="match status" value="1"/>
</dbReference>
<dbReference type="InterPro" id="IPR005135">
    <property type="entry name" value="Endo/exonuclease/phosphatase"/>
</dbReference>
<dbReference type="InterPro" id="IPR051916">
    <property type="entry name" value="GPI-anchor_lipid_remodeler"/>
</dbReference>
<name>A0A9D2J4H2_9MICO</name>
<dbReference type="Pfam" id="PF03372">
    <property type="entry name" value="Exo_endo_phos"/>
    <property type="match status" value="1"/>
</dbReference>
<sequence length="245" mass="25924">MTRLLTLNLQHGVLGATGAVASPDEFAAALAGLRADAPDVVALQEVDRGQPRSGGTDQARAVAQALGLEHLRFAAAIEGDVRGPRRRPVRAGEHPGPAYGVAIASRYPVLAWFVQPLPGPARDEPRVVLGATLRTPHGPLAVACTHLSTRPGTAVAQLRRVRSAVTTVGAPVLLAGDLNLRPRLVRAATRDWLRAEALTFPTHAPDRQIDHLLLWPGPGATRLADARSLPLPISDHCGFLVQVLP</sequence>
<proteinExistence type="predicted"/>
<dbReference type="GO" id="GO:0016020">
    <property type="term" value="C:membrane"/>
    <property type="evidence" value="ECO:0007669"/>
    <property type="project" value="GOC"/>
</dbReference>
<reference evidence="2" key="1">
    <citation type="journal article" date="2021" name="PeerJ">
        <title>Extensive microbial diversity within the chicken gut microbiome revealed by metagenomics and culture.</title>
        <authorList>
            <person name="Gilroy R."/>
            <person name="Ravi A."/>
            <person name="Getino M."/>
            <person name="Pursley I."/>
            <person name="Horton D.L."/>
            <person name="Alikhan N.F."/>
            <person name="Baker D."/>
            <person name="Gharbi K."/>
            <person name="Hall N."/>
            <person name="Watson M."/>
            <person name="Adriaenssens E.M."/>
            <person name="Foster-Nyarko E."/>
            <person name="Jarju S."/>
            <person name="Secka A."/>
            <person name="Antonio M."/>
            <person name="Oren A."/>
            <person name="Chaudhuri R.R."/>
            <person name="La Ragione R."/>
            <person name="Hildebrand F."/>
            <person name="Pallen M.J."/>
        </authorList>
    </citation>
    <scope>NUCLEOTIDE SEQUENCE</scope>
    <source>
        <strain evidence="2">ChiGjej4B4-7305</strain>
    </source>
</reference>